<gene>
    <name evidence="3" type="ORF">ASJ80_09245</name>
</gene>
<dbReference type="Gene3D" id="3.30.429.10">
    <property type="entry name" value="Macrophage Migration Inhibitory Factor"/>
    <property type="match status" value="1"/>
</dbReference>
<dbReference type="Pfam" id="PF01361">
    <property type="entry name" value="Tautomerase"/>
    <property type="match status" value="1"/>
</dbReference>
<dbReference type="SUPFAM" id="SSF55331">
    <property type="entry name" value="Tautomerase/MIF"/>
    <property type="match status" value="1"/>
</dbReference>
<reference evidence="3 4" key="1">
    <citation type="journal article" date="2017" name="BMC Genomics">
        <title>Genomic analysis of methanogenic archaea reveals a shift towards energy conservation.</title>
        <authorList>
            <person name="Gilmore S.P."/>
            <person name="Henske J.K."/>
            <person name="Sexton J.A."/>
            <person name="Solomon K.V."/>
            <person name="Seppala S."/>
            <person name="Yoo J.I."/>
            <person name="Huyett L.M."/>
            <person name="Pressman A."/>
            <person name="Cogan J.Z."/>
            <person name="Kivenson V."/>
            <person name="Peng X."/>
            <person name="Tan Y."/>
            <person name="Valentine D.L."/>
            <person name="O'Malley M.A."/>
        </authorList>
    </citation>
    <scope>NUCLEOTIDE SEQUENCE [LARGE SCALE GENOMIC DNA]</scope>
    <source>
        <strain evidence="3 4">M.o.H.</strain>
    </source>
</reference>
<comment type="caution">
    <text evidence="3">The sequence shown here is derived from an EMBL/GenBank/DDBJ whole genome shotgun (WGS) entry which is preliminary data.</text>
</comment>
<evidence type="ECO:0000256" key="1">
    <source>
        <dbReference type="ARBA" id="ARBA00023235"/>
    </source>
</evidence>
<dbReference type="GO" id="GO:0016853">
    <property type="term" value="F:isomerase activity"/>
    <property type="evidence" value="ECO:0007669"/>
    <property type="project" value="UniProtKB-KW"/>
</dbReference>
<dbReference type="OrthoDB" id="358896at2157"/>
<feature type="domain" description="4-oxalocrotonate tautomerase-like" evidence="2">
    <location>
        <begin position="2"/>
        <end position="53"/>
    </location>
</feature>
<dbReference type="NCBIfam" id="NF041920">
    <property type="entry name" value="DmpI"/>
    <property type="match status" value="1"/>
</dbReference>
<protein>
    <submittedName>
        <fullName evidence="3">4-oxalocrotonate tautomerase</fullName>
    </submittedName>
</protein>
<evidence type="ECO:0000259" key="2">
    <source>
        <dbReference type="Pfam" id="PF01361"/>
    </source>
</evidence>
<dbReference type="InterPro" id="IPR004370">
    <property type="entry name" value="4-OT-like_dom"/>
</dbReference>
<dbReference type="RefSeq" id="WP_069585138.1">
    <property type="nucleotide sequence ID" value="NZ_LMVM01000004.1"/>
</dbReference>
<accession>A0A2A2H8F6</accession>
<name>A0A2A2H8F6_METBR</name>
<dbReference type="InterPro" id="IPR014347">
    <property type="entry name" value="Tautomerase/MIF_sf"/>
</dbReference>
<evidence type="ECO:0000313" key="4">
    <source>
        <dbReference type="Proteomes" id="UP000217784"/>
    </source>
</evidence>
<dbReference type="Proteomes" id="UP000217784">
    <property type="component" value="Unassembled WGS sequence"/>
</dbReference>
<dbReference type="EMBL" id="LMVM01000004">
    <property type="protein sequence ID" value="PAV05550.1"/>
    <property type="molecule type" value="Genomic_DNA"/>
</dbReference>
<keyword evidence="4" id="KW-1185">Reference proteome</keyword>
<evidence type="ECO:0000313" key="3">
    <source>
        <dbReference type="EMBL" id="PAV05550.1"/>
    </source>
</evidence>
<organism evidence="3 4">
    <name type="scientific">Methanobacterium bryantii</name>
    <dbReference type="NCBI Taxonomy" id="2161"/>
    <lineage>
        <taxon>Archaea</taxon>
        <taxon>Methanobacteriati</taxon>
        <taxon>Methanobacteriota</taxon>
        <taxon>Methanomada group</taxon>
        <taxon>Methanobacteria</taxon>
        <taxon>Methanobacteriales</taxon>
        <taxon>Methanobacteriaceae</taxon>
        <taxon>Methanobacterium</taxon>
    </lineage>
</organism>
<sequence>MPVITIDGPKLTKEQKEELVKTIAESASKIMGLPVEAMVTIIREVEAENVGTGNILLCNRK</sequence>
<keyword evidence="1" id="KW-0413">Isomerase</keyword>
<proteinExistence type="predicted"/>
<dbReference type="AlphaFoldDB" id="A0A2A2H8F6"/>